<gene>
    <name evidence="3" type="ORF">GGR88_001361</name>
</gene>
<proteinExistence type="predicted"/>
<sequence>MTLIGQRVQERLAAAGLSQAELARRVGVSQPTIFNLIHRSKKGSTKLHAVARELGTTPAYLSGETDDPLEDAPPEPELSREERELLDCYRALGGAQKAALFTIAMSMAGQGPAGSVNAPALSYRPD</sequence>
<name>A0ABX0XMA3_9SPHN</name>
<organism evidence="3 4">
    <name type="scientific">Sphingomonas jejuensis</name>
    <dbReference type="NCBI Taxonomy" id="904715"/>
    <lineage>
        <taxon>Bacteria</taxon>
        <taxon>Pseudomonadati</taxon>
        <taxon>Pseudomonadota</taxon>
        <taxon>Alphaproteobacteria</taxon>
        <taxon>Sphingomonadales</taxon>
        <taxon>Sphingomonadaceae</taxon>
        <taxon>Sphingomonas</taxon>
    </lineage>
</organism>
<dbReference type="EMBL" id="JAATJE010000001">
    <property type="protein sequence ID" value="NJC33887.1"/>
    <property type="molecule type" value="Genomic_DNA"/>
</dbReference>
<evidence type="ECO:0000256" key="1">
    <source>
        <dbReference type="SAM" id="MobiDB-lite"/>
    </source>
</evidence>
<dbReference type="CDD" id="cd00093">
    <property type="entry name" value="HTH_XRE"/>
    <property type="match status" value="1"/>
</dbReference>
<feature type="domain" description="HTH cro/C1-type" evidence="2">
    <location>
        <begin position="8"/>
        <end position="61"/>
    </location>
</feature>
<dbReference type="InterPro" id="IPR010982">
    <property type="entry name" value="Lambda_DNA-bd_dom_sf"/>
</dbReference>
<evidence type="ECO:0000313" key="4">
    <source>
        <dbReference type="Proteomes" id="UP000734218"/>
    </source>
</evidence>
<evidence type="ECO:0000259" key="2">
    <source>
        <dbReference type="PROSITE" id="PS50943"/>
    </source>
</evidence>
<accession>A0ABX0XMA3</accession>
<dbReference type="Gene3D" id="1.10.260.40">
    <property type="entry name" value="lambda repressor-like DNA-binding domains"/>
    <property type="match status" value="1"/>
</dbReference>
<dbReference type="PROSITE" id="PS50943">
    <property type="entry name" value="HTH_CROC1"/>
    <property type="match status" value="1"/>
</dbReference>
<evidence type="ECO:0000313" key="3">
    <source>
        <dbReference type="EMBL" id="NJC33887.1"/>
    </source>
</evidence>
<dbReference type="Pfam" id="PF01381">
    <property type="entry name" value="HTH_3"/>
    <property type="match status" value="1"/>
</dbReference>
<feature type="region of interest" description="Disordered" evidence="1">
    <location>
        <begin position="55"/>
        <end position="83"/>
    </location>
</feature>
<dbReference type="SMART" id="SM00530">
    <property type="entry name" value="HTH_XRE"/>
    <property type="match status" value="1"/>
</dbReference>
<dbReference type="Proteomes" id="UP000734218">
    <property type="component" value="Unassembled WGS sequence"/>
</dbReference>
<reference evidence="3 4" key="1">
    <citation type="submission" date="2020-03" db="EMBL/GenBank/DDBJ databases">
        <title>Genomic Encyclopedia of Type Strains, Phase IV (KMG-IV): sequencing the most valuable type-strain genomes for metagenomic binning, comparative biology and taxonomic classification.</title>
        <authorList>
            <person name="Goeker M."/>
        </authorList>
    </citation>
    <scope>NUCLEOTIDE SEQUENCE [LARGE SCALE GENOMIC DNA]</scope>
    <source>
        <strain evidence="3 4">DSM 27651</strain>
    </source>
</reference>
<keyword evidence="4" id="KW-1185">Reference proteome</keyword>
<dbReference type="InterPro" id="IPR001387">
    <property type="entry name" value="Cro/C1-type_HTH"/>
</dbReference>
<feature type="compositionally biased region" description="Acidic residues" evidence="1">
    <location>
        <begin position="64"/>
        <end position="74"/>
    </location>
</feature>
<dbReference type="RefSeq" id="WP_167953813.1">
    <property type="nucleotide sequence ID" value="NZ_JAATJE010000001.1"/>
</dbReference>
<protein>
    <submittedName>
        <fullName evidence="3">Transcriptional regulator with XRE-family HTH domain</fullName>
    </submittedName>
</protein>
<dbReference type="SUPFAM" id="SSF47413">
    <property type="entry name" value="lambda repressor-like DNA-binding domains"/>
    <property type="match status" value="1"/>
</dbReference>
<comment type="caution">
    <text evidence="3">The sequence shown here is derived from an EMBL/GenBank/DDBJ whole genome shotgun (WGS) entry which is preliminary data.</text>
</comment>